<evidence type="ECO:0000256" key="3">
    <source>
        <dbReference type="ARBA" id="ARBA00012388"/>
    </source>
</evidence>
<feature type="region of interest" description="Disordered" evidence="7">
    <location>
        <begin position="1"/>
        <end position="47"/>
    </location>
</feature>
<dbReference type="PANTHER" id="PTHR23092:SF15">
    <property type="entry name" value="INACTIVE NON-CANONICAL POLY(A) RNA POLYMERASE PROTEIN TRF4-2-RELATED"/>
    <property type="match status" value="1"/>
</dbReference>
<dbReference type="Pfam" id="PF03828">
    <property type="entry name" value="PAP_assoc"/>
    <property type="match status" value="1"/>
</dbReference>
<dbReference type="STRING" id="3775.A0A1Q3D0U5"/>
<comment type="caution">
    <text evidence="10">The sequence shown here is derived from an EMBL/GenBank/DDBJ whole genome shotgun (WGS) entry which is preliminary data.</text>
</comment>
<evidence type="ECO:0000259" key="8">
    <source>
        <dbReference type="Pfam" id="PF03828"/>
    </source>
</evidence>
<sequence length="540" mass="59913">MDKQTQKTILYDTLGPLNLSFKIPTPPSTPPPQPSPDQSPPSDQTPYTVFRNEISLSAIRCSSVEFSTPDFVSLNVGEVDEGNADEPRTMVDGWRVEPEKMPRPGPGPGDEPRLESGWFRGNSRLMSPMLQLHKEIVDFCDFLSPTPEEQASRDAAVECVFNVIKYIWPDCKIEVFGSFRTGLYLPTSDIDVVILESRINKPQKGLQALARALSQKAIAKKIQVIAKARVPIVKFVEKRSGVAFDISFDAQNGPKAADFIKNAVSRLPPLRSLCLILKVFLQQRDLNEVYSGGIGSYALLAMLIAMLQSLGDGQPYPELNLGVLLVRFFDFYGRKLNTTDVGVSCRGAGTFFLKSRKGFTNKGRPFLISIEDPQAPDNDIGKNSFNYFQIRSAFSVAFSTLTNPKTILGLGQNRSILGTIIRPDPVLLERKGGSNKGVTFNTLLPGAGEPLQMNNGDEQEILGNWQFDDEEPLPRRERIAGDVCVKKRKSSSKESSSKKKVKEEENGSRKEKSIKKKRWRNGPNDSNGFGRNGGESPWSY</sequence>
<dbReference type="EC" id="2.7.7.19" evidence="3"/>
<dbReference type="GO" id="GO:0031123">
    <property type="term" value="P:RNA 3'-end processing"/>
    <property type="evidence" value="ECO:0007669"/>
    <property type="project" value="TreeGrafter"/>
</dbReference>
<evidence type="ECO:0000256" key="4">
    <source>
        <dbReference type="ARBA" id="ARBA00022679"/>
    </source>
</evidence>
<keyword evidence="6" id="KW-0460">Magnesium</keyword>
<evidence type="ECO:0000256" key="2">
    <source>
        <dbReference type="ARBA" id="ARBA00008593"/>
    </source>
</evidence>
<evidence type="ECO:0000256" key="5">
    <source>
        <dbReference type="ARBA" id="ARBA00022723"/>
    </source>
</evidence>
<accession>A0A1Q3D0U5</accession>
<dbReference type="CDD" id="cd05402">
    <property type="entry name" value="NT_PAP_TUTase"/>
    <property type="match status" value="1"/>
</dbReference>
<dbReference type="FunFam" id="3.30.460.10:FF:000006">
    <property type="entry name" value="non-canonical poly(A) RNA polymerase PAPD5"/>
    <property type="match status" value="1"/>
</dbReference>
<keyword evidence="5" id="KW-0479">Metal-binding</keyword>
<dbReference type="Pfam" id="PF22600">
    <property type="entry name" value="MTPAP-like_central"/>
    <property type="match status" value="1"/>
</dbReference>
<dbReference type="InterPro" id="IPR045862">
    <property type="entry name" value="Trf4-like"/>
</dbReference>
<gene>
    <name evidence="10" type="ORF">CFOL_v3_29542</name>
</gene>
<feature type="region of interest" description="Disordered" evidence="7">
    <location>
        <begin position="466"/>
        <end position="540"/>
    </location>
</feature>
<dbReference type="OrthoDB" id="273917at2759"/>
<evidence type="ECO:0000313" key="10">
    <source>
        <dbReference type="EMBL" id="GAV86109.1"/>
    </source>
</evidence>
<organism evidence="10 11">
    <name type="scientific">Cephalotus follicularis</name>
    <name type="common">Albany pitcher plant</name>
    <dbReference type="NCBI Taxonomy" id="3775"/>
    <lineage>
        <taxon>Eukaryota</taxon>
        <taxon>Viridiplantae</taxon>
        <taxon>Streptophyta</taxon>
        <taxon>Embryophyta</taxon>
        <taxon>Tracheophyta</taxon>
        <taxon>Spermatophyta</taxon>
        <taxon>Magnoliopsida</taxon>
        <taxon>eudicotyledons</taxon>
        <taxon>Gunneridae</taxon>
        <taxon>Pentapetalae</taxon>
        <taxon>rosids</taxon>
        <taxon>fabids</taxon>
        <taxon>Oxalidales</taxon>
        <taxon>Cephalotaceae</taxon>
        <taxon>Cephalotus</taxon>
    </lineage>
</organism>
<evidence type="ECO:0000256" key="1">
    <source>
        <dbReference type="ARBA" id="ARBA00001936"/>
    </source>
</evidence>
<dbReference type="SUPFAM" id="SSF81301">
    <property type="entry name" value="Nucleotidyltransferase"/>
    <property type="match status" value="1"/>
</dbReference>
<keyword evidence="4" id="KW-0808">Transferase</keyword>
<dbReference type="GO" id="GO:0031499">
    <property type="term" value="C:TRAMP complex"/>
    <property type="evidence" value="ECO:0007669"/>
    <property type="project" value="TreeGrafter"/>
</dbReference>
<dbReference type="InterPro" id="IPR002058">
    <property type="entry name" value="PAP_assoc"/>
</dbReference>
<feature type="compositionally biased region" description="Pro residues" evidence="7">
    <location>
        <begin position="24"/>
        <end position="39"/>
    </location>
</feature>
<dbReference type="EMBL" id="BDDD01003800">
    <property type="protein sequence ID" value="GAV86109.1"/>
    <property type="molecule type" value="Genomic_DNA"/>
</dbReference>
<dbReference type="SUPFAM" id="SSF81631">
    <property type="entry name" value="PAP/OAS1 substrate-binding domain"/>
    <property type="match status" value="1"/>
</dbReference>
<dbReference type="Proteomes" id="UP000187406">
    <property type="component" value="Unassembled WGS sequence"/>
</dbReference>
<dbReference type="InterPro" id="IPR043519">
    <property type="entry name" value="NT_sf"/>
</dbReference>
<dbReference type="Gene3D" id="1.10.1410.10">
    <property type="match status" value="1"/>
</dbReference>
<feature type="compositionally biased region" description="Basic and acidic residues" evidence="7">
    <location>
        <begin position="491"/>
        <end position="511"/>
    </location>
</feature>
<evidence type="ECO:0000256" key="7">
    <source>
        <dbReference type="SAM" id="MobiDB-lite"/>
    </source>
</evidence>
<dbReference type="GO" id="GO:1990817">
    <property type="term" value="F:poly(A) RNA polymerase activity"/>
    <property type="evidence" value="ECO:0007669"/>
    <property type="project" value="UniProtKB-EC"/>
</dbReference>
<evidence type="ECO:0000256" key="6">
    <source>
        <dbReference type="ARBA" id="ARBA00022842"/>
    </source>
</evidence>
<feature type="domain" description="PAP-associated" evidence="8">
    <location>
        <begin position="320"/>
        <end position="378"/>
    </location>
</feature>
<dbReference type="InterPro" id="IPR054708">
    <property type="entry name" value="MTPAP-like_central"/>
</dbReference>
<comment type="cofactor">
    <cofactor evidence="1">
        <name>Mn(2+)</name>
        <dbReference type="ChEBI" id="CHEBI:29035"/>
    </cofactor>
</comment>
<dbReference type="PANTHER" id="PTHR23092">
    <property type="entry name" value="POLY(A) RNA POLYMERASE"/>
    <property type="match status" value="1"/>
</dbReference>
<dbReference type="InParanoid" id="A0A1Q3D0U5"/>
<reference evidence="11" key="1">
    <citation type="submission" date="2016-04" db="EMBL/GenBank/DDBJ databases">
        <title>Cephalotus genome sequencing.</title>
        <authorList>
            <person name="Fukushima K."/>
            <person name="Hasebe M."/>
            <person name="Fang X."/>
        </authorList>
    </citation>
    <scope>NUCLEOTIDE SEQUENCE [LARGE SCALE GENOMIC DNA]</scope>
    <source>
        <strain evidence="11">cv. St1</strain>
    </source>
</reference>
<keyword evidence="11" id="KW-1185">Reference proteome</keyword>
<dbReference type="GO" id="GO:0043634">
    <property type="term" value="P:polyadenylation-dependent ncRNA catabolic process"/>
    <property type="evidence" value="ECO:0007669"/>
    <property type="project" value="TreeGrafter"/>
</dbReference>
<feature type="domain" description="Poly(A) RNA polymerase mitochondrial-like central palm" evidence="9">
    <location>
        <begin position="132"/>
        <end position="257"/>
    </location>
</feature>
<dbReference type="AlphaFoldDB" id="A0A1Q3D0U5"/>
<protein>
    <recommendedName>
        <fullName evidence="3">polynucleotide adenylyltransferase</fullName>
        <ecNumber evidence="3">2.7.7.19</ecNumber>
    </recommendedName>
</protein>
<dbReference type="GO" id="GO:0003729">
    <property type="term" value="F:mRNA binding"/>
    <property type="evidence" value="ECO:0007669"/>
    <property type="project" value="TreeGrafter"/>
</dbReference>
<proteinExistence type="inferred from homology"/>
<evidence type="ECO:0000313" key="11">
    <source>
        <dbReference type="Proteomes" id="UP000187406"/>
    </source>
</evidence>
<dbReference type="FunCoup" id="A0A1Q3D0U5">
    <property type="interactions" value="1808"/>
</dbReference>
<comment type="similarity">
    <text evidence="2">Belongs to the DNA polymerase type-B-like family.</text>
</comment>
<evidence type="ECO:0000259" key="9">
    <source>
        <dbReference type="Pfam" id="PF22600"/>
    </source>
</evidence>
<dbReference type="FunFam" id="1.10.1410.10:FF:000009">
    <property type="entry name" value="Poly(A) RNA polymerase cid14"/>
    <property type="match status" value="1"/>
</dbReference>
<dbReference type="GO" id="GO:0046872">
    <property type="term" value="F:metal ion binding"/>
    <property type="evidence" value="ECO:0007669"/>
    <property type="project" value="UniProtKB-KW"/>
</dbReference>
<dbReference type="GO" id="GO:0005730">
    <property type="term" value="C:nucleolus"/>
    <property type="evidence" value="ECO:0007669"/>
    <property type="project" value="TreeGrafter"/>
</dbReference>
<dbReference type="Gene3D" id="3.30.460.10">
    <property type="entry name" value="Beta Polymerase, domain 2"/>
    <property type="match status" value="1"/>
</dbReference>
<name>A0A1Q3D0U5_CEPFO</name>